<dbReference type="InterPro" id="IPR005749">
    <property type="entry name" value="Ribosomal_uL15_bac-type"/>
</dbReference>
<feature type="region of interest" description="Disordered" evidence="5">
    <location>
        <begin position="1"/>
        <end position="69"/>
    </location>
</feature>
<accession>A0A1F8DQL5</accession>
<dbReference type="GO" id="GO:0003735">
    <property type="term" value="F:structural constituent of ribosome"/>
    <property type="evidence" value="ECO:0007669"/>
    <property type="project" value="InterPro"/>
</dbReference>
<evidence type="ECO:0000256" key="4">
    <source>
        <dbReference type="HAMAP-Rule" id="MF_01341"/>
    </source>
</evidence>
<dbReference type="InterPro" id="IPR036227">
    <property type="entry name" value="Ribosomal_uL15/eL18_sf"/>
</dbReference>
<gene>
    <name evidence="4" type="primary">rplO</name>
    <name evidence="7" type="ORF">A2755_01835</name>
</gene>
<dbReference type="Proteomes" id="UP000177029">
    <property type="component" value="Unassembled WGS sequence"/>
</dbReference>
<dbReference type="PANTHER" id="PTHR12934">
    <property type="entry name" value="50S RIBOSOMAL PROTEIN L15"/>
    <property type="match status" value="1"/>
</dbReference>
<evidence type="ECO:0000313" key="8">
    <source>
        <dbReference type="Proteomes" id="UP000177029"/>
    </source>
</evidence>
<name>A0A1F8DQL5_9BACT</name>
<dbReference type="Gene3D" id="3.100.10.10">
    <property type="match status" value="1"/>
</dbReference>
<sequence length="145" mass="15800">MQLHTLKNKNRKNKKRVGRGGKRGTTSGKGQKGQKSRAGHRIRPATRDLVLRIPKKRGHGKNKNKPKSLPAFAISLDTLQKMQETKITPALLIEKRLLRDPRRQVKIVATGTITAAKEIEGISASAAARAKIEQAGGKVTPKGSS</sequence>
<feature type="compositionally biased region" description="Basic residues" evidence="5">
    <location>
        <begin position="32"/>
        <end position="44"/>
    </location>
</feature>
<comment type="similarity">
    <text evidence="1 4">Belongs to the universal ribosomal protein uL15 family.</text>
</comment>
<dbReference type="InterPro" id="IPR030878">
    <property type="entry name" value="Ribosomal_uL15"/>
</dbReference>
<dbReference type="GO" id="GO:0006412">
    <property type="term" value="P:translation"/>
    <property type="evidence" value="ECO:0007669"/>
    <property type="project" value="UniProtKB-UniRule"/>
</dbReference>
<keyword evidence="3 4" id="KW-0687">Ribonucleoprotein</keyword>
<comment type="caution">
    <text evidence="7">The sequence shown here is derived from an EMBL/GenBank/DDBJ whole genome shotgun (WGS) entry which is preliminary data.</text>
</comment>
<organism evidence="7 8">
    <name type="scientific">Candidatus Wolfebacteria bacterium RIFCSPHIGHO2_01_FULL_48_22</name>
    <dbReference type="NCBI Taxonomy" id="1802555"/>
    <lineage>
        <taxon>Bacteria</taxon>
        <taxon>Candidatus Wolfeibacteriota</taxon>
    </lineage>
</organism>
<evidence type="ECO:0000256" key="1">
    <source>
        <dbReference type="ARBA" id="ARBA00007320"/>
    </source>
</evidence>
<evidence type="ECO:0000256" key="3">
    <source>
        <dbReference type="ARBA" id="ARBA00023274"/>
    </source>
</evidence>
<evidence type="ECO:0000259" key="6">
    <source>
        <dbReference type="Pfam" id="PF00828"/>
    </source>
</evidence>
<keyword evidence="4" id="KW-0699">rRNA-binding</keyword>
<dbReference type="STRING" id="1802555.A2755_01835"/>
<evidence type="ECO:0000313" key="7">
    <source>
        <dbReference type="EMBL" id="OGM90923.1"/>
    </source>
</evidence>
<dbReference type="HAMAP" id="MF_01341">
    <property type="entry name" value="Ribosomal_uL15"/>
    <property type="match status" value="1"/>
</dbReference>
<reference evidence="7 8" key="1">
    <citation type="journal article" date="2016" name="Nat. Commun.">
        <title>Thousands of microbial genomes shed light on interconnected biogeochemical processes in an aquifer system.</title>
        <authorList>
            <person name="Anantharaman K."/>
            <person name="Brown C.T."/>
            <person name="Hug L.A."/>
            <person name="Sharon I."/>
            <person name="Castelle C.J."/>
            <person name="Probst A.J."/>
            <person name="Thomas B.C."/>
            <person name="Singh A."/>
            <person name="Wilkins M.J."/>
            <person name="Karaoz U."/>
            <person name="Brodie E.L."/>
            <person name="Williams K.H."/>
            <person name="Hubbard S.S."/>
            <person name="Banfield J.F."/>
        </authorList>
    </citation>
    <scope>NUCLEOTIDE SEQUENCE [LARGE SCALE GENOMIC DNA]</scope>
</reference>
<protein>
    <recommendedName>
        <fullName evidence="4">Large ribosomal subunit protein uL15</fullName>
    </recommendedName>
</protein>
<proteinExistence type="inferred from homology"/>
<dbReference type="GO" id="GO:0019843">
    <property type="term" value="F:rRNA binding"/>
    <property type="evidence" value="ECO:0007669"/>
    <property type="project" value="UniProtKB-UniRule"/>
</dbReference>
<keyword evidence="2 4" id="KW-0689">Ribosomal protein</keyword>
<feature type="compositionally biased region" description="Basic residues" evidence="5">
    <location>
        <begin position="1"/>
        <end position="22"/>
    </location>
</feature>
<dbReference type="InterPro" id="IPR021131">
    <property type="entry name" value="Ribosomal_uL15/eL18"/>
</dbReference>
<comment type="function">
    <text evidence="4">Binds to the 23S rRNA.</text>
</comment>
<feature type="domain" description="Large ribosomal subunit protein uL15/eL18" evidence="6">
    <location>
        <begin position="74"/>
        <end position="140"/>
    </location>
</feature>
<comment type="subunit">
    <text evidence="4">Part of the 50S ribosomal subunit.</text>
</comment>
<feature type="compositionally biased region" description="Basic residues" evidence="5">
    <location>
        <begin position="53"/>
        <end position="66"/>
    </location>
</feature>
<dbReference type="SUPFAM" id="SSF52080">
    <property type="entry name" value="Ribosomal proteins L15p and L18e"/>
    <property type="match status" value="1"/>
</dbReference>
<evidence type="ECO:0000256" key="2">
    <source>
        <dbReference type="ARBA" id="ARBA00022980"/>
    </source>
</evidence>
<dbReference type="PANTHER" id="PTHR12934:SF11">
    <property type="entry name" value="LARGE RIBOSOMAL SUBUNIT PROTEIN UL15M"/>
    <property type="match status" value="1"/>
</dbReference>
<dbReference type="Pfam" id="PF00828">
    <property type="entry name" value="Ribosomal_L27A"/>
    <property type="match status" value="1"/>
</dbReference>
<dbReference type="EMBL" id="MGIP01000014">
    <property type="protein sequence ID" value="OGM90923.1"/>
    <property type="molecule type" value="Genomic_DNA"/>
</dbReference>
<keyword evidence="4" id="KW-0694">RNA-binding</keyword>
<evidence type="ECO:0000256" key="5">
    <source>
        <dbReference type="SAM" id="MobiDB-lite"/>
    </source>
</evidence>
<dbReference type="AlphaFoldDB" id="A0A1F8DQL5"/>
<dbReference type="GO" id="GO:0022625">
    <property type="term" value="C:cytosolic large ribosomal subunit"/>
    <property type="evidence" value="ECO:0007669"/>
    <property type="project" value="TreeGrafter"/>
</dbReference>